<feature type="region of interest" description="Disordered" evidence="1">
    <location>
        <begin position="1"/>
        <end position="45"/>
    </location>
</feature>
<protein>
    <submittedName>
        <fullName evidence="2">Uncharacterized protein</fullName>
    </submittedName>
</protein>
<sequence>MNFDDTNTTFKIFSGGARTSNSWGKTDNKNKERTRSLSHEERDATEEALMERVRSVAVDASALCAAAPALQHSTQGDSLTS</sequence>
<dbReference type="KEGG" id="olu:OSTLU_119576"/>
<dbReference type="HOGENOM" id="CLU_2578189_0_0_1"/>
<feature type="compositionally biased region" description="Polar residues" evidence="1">
    <location>
        <begin position="1"/>
        <end position="25"/>
    </location>
</feature>
<keyword evidence="3" id="KW-1185">Reference proteome</keyword>
<name>A4RSU2_OSTLU</name>
<evidence type="ECO:0000256" key="1">
    <source>
        <dbReference type="SAM" id="MobiDB-lite"/>
    </source>
</evidence>
<dbReference type="Proteomes" id="UP000001568">
    <property type="component" value="Chromosome 2"/>
</dbReference>
<gene>
    <name evidence="2" type="primary">Olp2</name>
    <name evidence="2" type="ORF">OSTLU_119576</name>
</gene>
<organism evidence="2 3">
    <name type="scientific">Ostreococcus lucimarinus (strain CCE9901)</name>
    <dbReference type="NCBI Taxonomy" id="436017"/>
    <lineage>
        <taxon>Eukaryota</taxon>
        <taxon>Viridiplantae</taxon>
        <taxon>Chlorophyta</taxon>
        <taxon>Mamiellophyceae</taxon>
        <taxon>Mamiellales</taxon>
        <taxon>Bathycoccaceae</taxon>
        <taxon>Ostreococcus</taxon>
    </lineage>
</organism>
<accession>A4RSU2</accession>
<dbReference type="GeneID" id="5000388"/>
<evidence type="ECO:0000313" key="3">
    <source>
        <dbReference type="Proteomes" id="UP000001568"/>
    </source>
</evidence>
<evidence type="ECO:0000313" key="2">
    <source>
        <dbReference type="EMBL" id="ABO94725.1"/>
    </source>
</evidence>
<dbReference type="RefSeq" id="XP_001416432.1">
    <property type="nucleotide sequence ID" value="XM_001416395.1"/>
</dbReference>
<proteinExistence type="predicted"/>
<reference evidence="2 3" key="1">
    <citation type="journal article" date="2007" name="Proc. Natl. Acad. Sci. U.S.A.">
        <title>The tiny eukaryote Ostreococcus provides genomic insights into the paradox of plankton speciation.</title>
        <authorList>
            <person name="Palenik B."/>
            <person name="Grimwood J."/>
            <person name="Aerts A."/>
            <person name="Rouze P."/>
            <person name="Salamov A."/>
            <person name="Putnam N."/>
            <person name="Dupont C."/>
            <person name="Jorgensen R."/>
            <person name="Derelle E."/>
            <person name="Rombauts S."/>
            <person name="Zhou K."/>
            <person name="Otillar R."/>
            <person name="Merchant S.S."/>
            <person name="Podell S."/>
            <person name="Gaasterland T."/>
            <person name="Napoli C."/>
            <person name="Gendler K."/>
            <person name="Manuell A."/>
            <person name="Tai V."/>
            <person name="Vallon O."/>
            <person name="Piganeau G."/>
            <person name="Jancek S."/>
            <person name="Heijde M."/>
            <person name="Jabbari K."/>
            <person name="Bowler C."/>
            <person name="Lohr M."/>
            <person name="Robbens S."/>
            <person name="Werner G."/>
            <person name="Dubchak I."/>
            <person name="Pazour G.J."/>
            <person name="Ren Q."/>
            <person name="Paulsen I."/>
            <person name="Delwiche C."/>
            <person name="Schmutz J."/>
            <person name="Rokhsar D."/>
            <person name="Van de Peer Y."/>
            <person name="Moreau H."/>
            <person name="Grigoriev I.V."/>
        </authorList>
    </citation>
    <scope>NUCLEOTIDE SEQUENCE [LARGE SCALE GENOMIC DNA]</scope>
    <source>
        <strain evidence="2 3">CCE9901</strain>
    </source>
</reference>
<feature type="compositionally biased region" description="Basic and acidic residues" evidence="1">
    <location>
        <begin position="26"/>
        <end position="42"/>
    </location>
</feature>
<dbReference type="AlphaFoldDB" id="A4RSU2"/>
<dbReference type="Gramene" id="ABO94725">
    <property type="protein sequence ID" value="ABO94725"/>
    <property type="gene ID" value="OSTLU_119576"/>
</dbReference>
<dbReference type="EMBL" id="CP000582">
    <property type="protein sequence ID" value="ABO94725.1"/>
    <property type="molecule type" value="Genomic_DNA"/>
</dbReference>